<evidence type="ECO:0000313" key="2">
    <source>
        <dbReference type="Proteomes" id="UP001219934"/>
    </source>
</evidence>
<gene>
    <name evidence="1" type="ORF">JOQ06_011125</name>
</gene>
<feature type="non-terminal residue" evidence="1">
    <location>
        <position position="1"/>
    </location>
</feature>
<protein>
    <submittedName>
        <fullName evidence="1">Uncharacterized protein</fullName>
    </submittedName>
</protein>
<keyword evidence="2" id="KW-1185">Reference proteome</keyword>
<dbReference type="EMBL" id="JAPTMU010000014">
    <property type="protein sequence ID" value="KAJ4932710.1"/>
    <property type="molecule type" value="Genomic_DNA"/>
</dbReference>
<dbReference type="AlphaFoldDB" id="A0AAD6FG88"/>
<dbReference type="Proteomes" id="UP001219934">
    <property type="component" value="Unassembled WGS sequence"/>
</dbReference>
<comment type="caution">
    <text evidence="1">The sequence shown here is derived from an EMBL/GenBank/DDBJ whole genome shotgun (WGS) entry which is preliminary data.</text>
</comment>
<organism evidence="1 2">
    <name type="scientific">Pogonophryne albipinna</name>
    <dbReference type="NCBI Taxonomy" id="1090488"/>
    <lineage>
        <taxon>Eukaryota</taxon>
        <taxon>Metazoa</taxon>
        <taxon>Chordata</taxon>
        <taxon>Craniata</taxon>
        <taxon>Vertebrata</taxon>
        <taxon>Euteleostomi</taxon>
        <taxon>Actinopterygii</taxon>
        <taxon>Neopterygii</taxon>
        <taxon>Teleostei</taxon>
        <taxon>Neoteleostei</taxon>
        <taxon>Acanthomorphata</taxon>
        <taxon>Eupercaria</taxon>
        <taxon>Perciformes</taxon>
        <taxon>Notothenioidei</taxon>
        <taxon>Pogonophryne</taxon>
    </lineage>
</organism>
<evidence type="ECO:0000313" key="1">
    <source>
        <dbReference type="EMBL" id="KAJ4932710.1"/>
    </source>
</evidence>
<sequence>VRGHVSEGGNVVNVILLRLRCVFRLFELLQRRSMRSARRCGYTTRRQLREAPAERRLCQNLCADT</sequence>
<reference evidence="1" key="1">
    <citation type="submission" date="2022-11" db="EMBL/GenBank/DDBJ databases">
        <title>Chromosome-level genome of Pogonophryne albipinna.</title>
        <authorList>
            <person name="Jo E."/>
        </authorList>
    </citation>
    <scope>NUCLEOTIDE SEQUENCE</scope>
    <source>
        <strain evidence="1">SGF0006</strain>
        <tissue evidence="1">Muscle</tissue>
    </source>
</reference>
<name>A0AAD6FG88_9TELE</name>
<proteinExistence type="predicted"/>
<accession>A0AAD6FG88</accession>